<comment type="caution">
    <text evidence="2">The sequence shown here is derived from an EMBL/GenBank/DDBJ whole genome shotgun (WGS) entry which is preliminary data.</text>
</comment>
<evidence type="ECO:0000313" key="2">
    <source>
        <dbReference type="EMBL" id="NEM97937.1"/>
    </source>
</evidence>
<feature type="transmembrane region" description="Helical" evidence="1">
    <location>
        <begin position="171"/>
        <end position="191"/>
    </location>
</feature>
<keyword evidence="3" id="KW-1185">Reference proteome</keyword>
<name>A0A6B3LWS8_9BACT</name>
<feature type="transmembrane region" description="Helical" evidence="1">
    <location>
        <begin position="73"/>
        <end position="92"/>
    </location>
</feature>
<dbReference type="EMBL" id="JAAGWD010000003">
    <property type="protein sequence ID" value="NEM97937.1"/>
    <property type="molecule type" value="Genomic_DNA"/>
</dbReference>
<evidence type="ECO:0000313" key="3">
    <source>
        <dbReference type="Proteomes" id="UP000474777"/>
    </source>
</evidence>
<organism evidence="2 3">
    <name type="scientific">Pontibacter burrus</name>
    <dbReference type="NCBI Taxonomy" id="2704466"/>
    <lineage>
        <taxon>Bacteria</taxon>
        <taxon>Pseudomonadati</taxon>
        <taxon>Bacteroidota</taxon>
        <taxon>Cytophagia</taxon>
        <taxon>Cytophagales</taxon>
        <taxon>Hymenobacteraceae</taxon>
        <taxon>Pontibacter</taxon>
    </lineage>
</organism>
<keyword evidence="1" id="KW-0472">Membrane</keyword>
<gene>
    <name evidence="2" type="ORF">GXP69_09545</name>
</gene>
<keyword evidence="1" id="KW-0812">Transmembrane</keyword>
<dbReference type="RefSeq" id="WP_163914731.1">
    <property type="nucleotide sequence ID" value="NZ_JAAGWD010000003.1"/>
</dbReference>
<proteinExistence type="predicted"/>
<sequence length="230" mass="26362">MNQGRLTVPEYVILTIVLVHLLVGIVSFFWNPSFFELYIIEDGYIENATALSLLMIAIVCGIGAYQSSGVKRAFLILGTIVFIFGCGEEISWGQRILEFSTPEKLHAVNAQGEFNIHNLQVGEVKINKLIFSTVMYSGIFFYFLGLPLLYKYSSKLRNWKYLYIPIPKQSWGWMYLGFFMLPLILPTGKLWELQEFCFSVFLLASVVFQQNPKFDFLHTGTTGNYKLAEQ</sequence>
<dbReference type="AlphaFoldDB" id="A0A6B3LWS8"/>
<evidence type="ECO:0000256" key="1">
    <source>
        <dbReference type="SAM" id="Phobius"/>
    </source>
</evidence>
<feature type="transmembrane region" description="Helical" evidence="1">
    <location>
        <begin position="129"/>
        <end position="150"/>
    </location>
</feature>
<feature type="transmembrane region" description="Helical" evidence="1">
    <location>
        <begin position="50"/>
        <end position="66"/>
    </location>
</feature>
<accession>A0A6B3LWS8</accession>
<protein>
    <submittedName>
        <fullName evidence="2">Uncharacterized protein</fullName>
    </submittedName>
</protein>
<dbReference type="Proteomes" id="UP000474777">
    <property type="component" value="Unassembled WGS sequence"/>
</dbReference>
<keyword evidence="1" id="KW-1133">Transmembrane helix</keyword>
<feature type="transmembrane region" description="Helical" evidence="1">
    <location>
        <begin position="12"/>
        <end position="30"/>
    </location>
</feature>
<reference evidence="2 3" key="1">
    <citation type="submission" date="2020-02" db="EMBL/GenBank/DDBJ databases">
        <authorList>
            <person name="Kim M.K."/>
        </authorList>
    </citation>
    <scope>NUCLEOTIDE SEQUENCE [LARGE SCALE GENOMIC DNA]</scope>
    <source>
        <strain evidence="2 3">BT327</strain>
    </source>
</reference>